<evidence type="ECO:0000256" key="2">
    <source>
        <dbReference type="ARBA" id="ARBA00023125"/>
    </source>
</evidence>
<dbReference type="Pfam" id="PF00440">
    <property type="entry name" value="TetR_N"/>
    <property type="match status" value="1"/>
</dbReference>
<dbReference type="InterPro" id="IPR001647">
    <property type="entry name" value="HTH_TetR"/>
</dbReference>
<evidence type="ECO:0000256" key="3">
    <source>
        <dbReference type="ARBA" id="ARBA00023163"/>
    </source>
</evidence>
<dbReference type="Proteomes" id="UP000570678">
    <property type="component" value="Unassembled WGS sequence"/>
</dbReference>
<feature type="domain" description="HTH tetR-type" evidence="6">
    <location>
        <begin position="45"/>
        <end position="105"/>
    </location>
</feature>
<name>A0A846YA02_9NOCA</name>
<keyword evidence="3" id="KW-0804">Transcription</keyword>
<keyword evidence="1" id="KW-0805">Transcription regulation</keyword>
<dbReference type="InterPro" id="IPR004111">
    <property type="entry name" value="Repressor_TetR_C"/>
</dbReference>
<dbReference type="GO" id="GO:0000976">
    <property type="term" value="F:transcription cis-regulatory region binding"/>
    <property type="evidence" value="ECO:0007669"/>
    <property type="project" value="TreeGrafter"/>
</dbReference>
<dbReference type="InterPro" id="IPR009057">
    <property type="entry name" value="Homeodomain-like_sf"/>
</dbReference>
<comment type="caution">
    <text evidence="7">The sequence shown here is derived from an EMBL/GenBank/DDBJ whole genome shotgun (WGS) entry which is preliminary data.</text>
</comment>
<dbReference type="Gene3D" id="1.10.357.10">
    <property type="entry name" value="Tetracycline Repressor, domain 2"/>
    <property type="match status" value="1"/>
</dbReference>
<sequence>MEPDAVLTRPAGTGEYTAPVGASEGARAETDSAQPPRRPRGRPPSLTEDQIVDAALQIIRSEGLDALSMRRLSRQLGRSQMAAYSYVADKQELLDLVTRRTLADVAIPGPEDGPWDVQLRLLIDSIDAQLRRHPGIAGLLLQRMLHSDRRLVDALMAIMIDAGLREKQVLLAYSTIHTYLFGRYQVALADVPRDDSVPLPTLARVTPFLDELHRADYYNFGIDILLDGLRTRVAENLQSSAAEHH</sequence>
<dbReference type="GO" id="GO:0003700">
    <property type="term" value="F:DNA-binding transcription factor activity"/>
    <property type="evidence" value="ECO:0007669"/>
    <property type="project" value="TreeGrafter"/>
</dbReference>
<dbReference type="SUPFAM" id="SSF46689">
    <property type="entry name" value="Homeodomain-like"/>
    <property type="match status" value="1"/>
</dbReference>
<keyword evidence="2 4" id="KW-0238">DNA-binding</keyword>
<evidence type="ECO:0000256" key="5">
    <source>
        <dbReference type="SAM" id="MobiDB-lite"/>
    </source>
</evidence>
<evidence type="ECO:0000313" key="7">
    <source>
        <dbReference type="EMBL" id="NKY54581.1"/>
    </source>
</evidence>
<dbReference type="InterPro" id="IPR050109">
    <property type="entry name" value="HTH-type_TetR-like_transc_reg"/>
</dbReference>
<dbReference type="PANTHER" id="PTHR30055:SF151">
    <property type="entry name" value="TRANSCRIPTIONAL REGULATORY PROTEIN"/>
    <property type="match status" value="1"/>
</dbReference>
<evidence type="ECO:0000256" key="1">
    <source>
        <dbReference type="ARBA" id="ARBA00023015"/>
    </source>
</evidence>
<evidence type="ECO:0000259" key="6">
    <source>
        <dbReference type="PROSITE" id="PS50977"/>
    </source>
</evidence>
<feature type="DNA-binding region" description="H-T-H motif" evidence="4">
    <location>
        <begin position="68"/>
        <end position="87"/>
    </location>
</feature>
<dbReference type="PANTHER" id="PTHR30055">
    <property type="entry name" value="HTH-TYPE TRANSCRIPTIONAL REGULATOR RUTR"/>
    <property type="match status" value="1"/>
</dbReference>
<dbReference type="Pfam" id="PF02909">
    <property type="entry name" value="TetR_C_1"/>
    <property type="match status" value="1"/>
</dbReference>
<dbReference type="EMBL" id="JAAXOT010000001">
    <property type="protein sequence ID" value="NKY54581.1"/>
    <property type="molecule type" value="Genomic_DNA"/>
</dbReference>
<keyword evidence="8" id="KW-1185">Reference proteome</keyword>
<dbReference type="PROSITE" id="PS50977">
    <property type="entry name" value="HTH_TETR_2"/>
    <property type="match status" value="1"/>
</dbReference>
<dbReference type="GO" id="GO:0045892">
    <property type="term" value="P:negative regulation of DNA-templated transcription"/>
    <property type="evidence" value="ECO:0007669"/>
    <property type="project" value="InterPro"/>
</dbReference>
<accession>A0A846YA02</accession>
<dbReference type="SUPFAM" id="SSF48498">
    <property type="entry name" value="Tetracyclin repressor-like, C-terminal domain"/>
    <property type="match status" value="1"/>
</dbReference>
<reference evidence="7 8" key="1">
    <citation type="submission" date="2020-04" db="EMBL/GenBank/DDBJ databases">
        <title>MicrobeNet Type strains.</title>
        <authorList>
            <person name="Nicholson A.C."/>
        </authorList>
    </citation>
    <scope>NUCLEOTIDE SEQUENCE [LARGE SCALE GENOMIC DNA]</scope>
    <source>
        <strain evidence="7 8">JCM 3332</strain>
    </source>
</reference>
<dbReference type="InterPro" id="IPR036271">
    <property type="entry name" value="Tet_transcr_reg_TetR-rel_C_sf"/>
</dbReference>
<evidence type="ECO:0000313" key="8">
    <source>
        <dbReference type="Proteomes" id="UP000570678"/>
    </source>
</evidence>
<proteinExistence type="predicted"/>
<dbReference type="AlphaFoldDB" id="A0A846YA02"/>
<evidence type="ECO:0000256" key="4">
    <source>
        <dbReference type="PROSITE-ProRule" id="PRU00335"/>
    </source>
</evidence>
<protein>
    <submittedName>
        <fullName evidence="7">TetR family transcriptional regulator</fullName>
    </submittedName>
</protein>
<gene>
    <name evidence="7" type="ORF">HGA15_00095</name>
</gene>
<organism evidence="7 8">
    <name type="scientific">Nocardia flavorosea</name>
    <dbReference type="NCBI Taxonomy" id="53429"/>
    <lineage>
        <taxon>Bacteria</taxon>
        <taxon>Bacillati</taxon>
        <taxon>Actinomycetota</taxon>
        <taxon>Actinomycetes</taxon>
        <taxon>Mycobacteriales</taxon>
        <taxon>Nocardiaceae</taxon>
        <taxon>Nocardia</taxon>
    </lineage>
</organism>
<feature type="region of interest" description="Disordered" evidence="5">
    <location>
        <begin position="1"/>
        <end position="47"/>
    </location>
</feature>